<dbReference type="Proteomes" id="UP000184111">
    <property type="component" value="Unassembled WGS sequence"/>
</dbReference>
<dbReference type="EMBL" id="FRBI01000002">
    <property type="protein sequence ID" value="SHL08623.1"/>
    <property type="molecule type" value="Genomic_DNA"/>
</dbReference>
<reference evidence="1 2" key="1">
    <citation type="submission" date="2016-11" db="EMBL/GenBank/DDBJ databases">
        <authorList>
            <person name="Jaros S."/>
            <person name="Januszkiewicz K."/>
            <person name="Wedrychowicz H."/>
        </authorList>
    </citation>
    <scope>NUCLEOTIDE SEQUENCE [LARGE SCALE GENOMIC DNA]</scope>
    <source>
        <strain evidence="1 2">CGMCC 4.2025</strain>
    </source>
</reference>
<protein>
    <recommendedName>
        <fullName evidence="3">FG-GAP repeat protein</fullName>
    </recommendedName>
</protein>
<evidence type="ECO:0000313" key="2">
    <source>
        <dbReference type="Proteomes" id="UP000184111"/>
    </source>
</evidence>
<dbReference type="AlphaFoldDB" id="A0A1M6XRV5"/>
<keyword evidence="2" id="KW-1185">Reference proteome</keyword>
<name>A0A1M6XRV5_9ACTN</name>
<sequence>MGRPRRAGRGRRRADAADYPVLGSVGDISGDGVPDLWGRASDDTVTGWPGVADGTDWTAVGAAFTIADA</sequence>
<gene>
    <name evidence="1" type="ORF">SAMN05216499_102505</name>
</gene>
<accession>A0A1M6XRV5</accession>
<dbReference type="OrthoDB" id="3275941at2"/>
<evidence type="ECO:0008006" key="3">
    <source>
        <dbReference type="Google" id="ProtNLM"/>
    </source>
</evidence>
<organism evidence="1 2">
    <name type="scientific">Actinacidiphila paucisporea</name>
    <dbReference type="NCBI Taxonomy" id="310782"/>
    <lineage>
        <taxon>Bacteria</taxon>
        <taxon>Bacillati</taxon>
        <taxon>Actinomycetota</taxon>
        <taxon>Actinomycetes</taxon>
        <taxon>Kitasatosporales</taxon>
        <taxon>Streptomycetaceae</taxon>
        <taxon>Actinacidiphila</taxon>
    </lineage>
</organism>
<proteinExistence type="predicted"/>
<evidence type="ECO:0000313" key="1">
    <source>
        <dbReference type="EMBL" id="SHL08623.1"/>
    </source>
</evidence>
<dbReference type="RefSeq" id="WP_073494348.1">
    <property type="nucleotide sequence ID" value="NZ_FRBI01000002.1"/>
</dbReference>